<organism evidence="1 2">
    <name type="scientific">Ectothiorhodospira haloalkaliphila</name>
    <dbReference type="NCBI Taxonomy" id="421628"/>
    <lineage>
        <taxon>Bacteria</taxon>
        <taxon>Pseudomonadati</taxon>
        <taxon>Pseudomonadota</taxon>
        <taxon>Gammaproteobacteria</taxon>
        <taxon>Chromatiales</taxon>
        <taxon>Ectothiorhodospiraceae</taxon>
        <taxon>Ectothiorhodospira</taxon>
    </lineage>
</organism>
<dbReference type="PANTHER" id="PTHR37530:SF1">
    <property type="entry name" value="OUTER MEMBRANE PROTEIN SLP"/>
    <property type="match status" value="1"/>
</dbReference>
<evidence type="ECO:0000313" key="2">
    <source>
        <dbReference type="Proteomes" id="UP000019442"/>
    </source>
</evidence>
<dbReference type="Proteomes" id="UP000019442">
    <property type="component" value="Chromosome"/>
</dbReference>
<accession>W8KTY0</accession>
<gene>
    <name evidence="1" type="ORF">M911_07555</name>
</gene>
<dbReference type="HOGENOM" id="CLU_100924_3_0_6"/>
<keyword evidence="2" id="KW-1185">Reference proteome</keyword>
<dbReference type="KEGG" id="hhc:M911_07555"/>
<dbReference type="InterPro" id="IPR004658">
    <property type="entry name" value="OMP_Slp"/>
</dbReference>
<protein>
    <submittedName>
        <fullName evidence="1">Membrane protein</fullName>
    </submittedName>
</protein>
<dbReference type="EMBL" id="CP007268">
    <property type="protein sequence ID" value="AHK79036.1"/>
    <property type="molecule type" value="Genomic_DNA"/>
</dbReference>
<sequence>MPAALVGVLGLVGCATGPQFDTQDTLSMLTPSRVAMSDEGATGEQVVWGGMIVNTRNLEEATQLEILAYPLDRRQRPRTERTPQGRFMVRVPGYLESVDYSPGRLLTVTGTLERTVTGQVGETPYRYPVLGAEDHYLWPREDEPGTTRPRFNIGIGVILSN</sequence>
<reference evidence="1 2" key="1">
    <citation type="journal article" date="2014" name="J Genomics">
        <title>Draft Genome Sequence of the Extremely Halophilic Phototrophic Purple Sulfur Bacterium Halorhodospira halochloris.</title>
        <authorList>
            <person name="Singh K.S."/>
            <person name="Kirksey J."/>
            <person name="Hoff W.D."/>
            <person name="Deole R."/>
        </authorList>
    </citation>
    <scope>NUCLEOTIDE SEQUENCE [LARGE SCALE GENOMIC DNA]</scope>
    <source>
        <strain evidence="1 2">A</strain>
    </source>
</reference>
<evidence type="ECO:0000313" key="1">
    <source>
        <dbReference type="EMBL" id="AHK79036.1"/>
    </source>
</evidence>
<dbReference type="GO" id="GO:0019867">
    <property type="term" value="C:outer membrane"/>
    <property type="evidence" value="ECO:0007669"/>
    <property type="project" value="InterPro"/>
</dbReference>
<dbReference type="PANTHER" id="PTHR37530">
    <property type="entry name" value="OUTER MEMBRANE PROTEIN SLP"/>
    <property type="match status" value="1"/>
</dbReference>
<dbReference type="Pfam" id="PF03843">
    <property type="entry name" value="Slp"/>
    <property type="match status" value="1"/>
</dbReference>
<dbReference type="PIRSF" id="PIRSF004982">
    <property type="entry name" value="SlP"/>
    <property type="match status" value="1"/>
</dbReference>
<proteinExistence type="predicted"/>
<name>W8KTY0_9GAMM</name>
<dbReference type="AlphaFoldDB" id="W8KTY0"/>
<reference evidence="2" key="2">
    <citation type="submission" date="2014-02" db="EMBL/GenBank/DDBJ databases">
        <title>Draft Genome Sequence of extremely halophilic bacteria Halorhodospira halochloris.</title>
        <authorList>
            <person name="Singh K.S."/>
        </authorList>
    </citation>
    <scope>NUCLEOTIDE SEQUENCE [LARGE SCALE GENOMIC DNA]</scope>
    <source>
        <strain evidence="2">A</strain>
    </source>
</reference>